<sequence length="117" mass="11839">MTRSRTALVILGLLSLIDLSGPLVTDGEHPPMEVAVVGAALGLASLVLIGYVARGAARALAPLVVLRILSAVAAVPAFFVDDVPAGVTVFAGAFIALSFVGVALLVRPVAAREVAVR</sequence>
<protein>
    <submittedName>
        <fullName evidence="2">Uncharacterized protein</fullName>
    </submittedName>
</protein>
<keyword evidence="3" id="KW-1185">Reference proteome</keyword>
<name>A0A417Y0D7_9ACTN</name>
<keyword evidence="1" id="KW-0812">Transmembrane</keyword>
<keyword evidence="1" id="KW-0472">Membrane</keyword>
<dbReference type="Proteomes" id="UP000283644">
    <property type="component" value="Unassembled WGS sequence"/>
</dbReference>
<evidence type="ECO:0000313" key="3">
    <source>
        <dbReference type="Proteomes" id="UP000283644"/>
    </source>
</evidence>
<feature type="transmembrane region" description="Helical" evidence="1">
    <location>
        <begin position="60"/>
        <end position="79"/>
    </location>
</feature>
<feature type="transmembrane region" description="Helical" evidence="1">
    <location>
        <begin position="85"/>
        <end position="106"/>
    </location>
</feature>
<keyword evidence="1" id="KW-1133">Transmembrane helix</keyword>
<dbReference type="EMBL" id="QXGH01000019">
    <property type="protein sequence ID" value="RHW26075.1"/>
    <property type="molecule type" value="Genomic_DNA"/>
</dbReference>
<reference evidence="2 3" key="1">
    <citation type="submission" date="2018-09" db="EMBL/GenBank/DDBJ databases">
        <title>Genome sequencing of Nocardioides immobilis CCTCC AB 2017083 for comparison to Nocardioides silvaticus.</title>
        <authorList>
            <person name="Li C."/>
            <person name="Wang G."/>
        </authorList>
    </citation>
    <scope>NUCLEOTIDE SEQUENCE [LARGE SCALE GENOMIC DNA]</scope>
    <source>
        <strain evidence="2 3">CCTCC AB 2017083</strain>
    </source>
</reference>
<proteinExistence type="predicted"/>
<gene>
    <name evidence="2" type="ORF">D0Z08_15605</name>
</gene>
<comment type="caution">
    <text evidence="2">The sequence shown here is derived from an EMBL/GenBank/DDBJ whole genome shotgun (WGS) entry which is preliminary data.</text>
</comment>
<evidence type="ECO:0000313" key="2">
    <source>
        <dbReference type="EMBL" id="RHW26075.1"/>
    </source>
</evidence>
<accession>A0A417Y0D7</accession>
<organism evidence="2 3">
    <name type="scientific">Nocardioides immobilis</name>
    <dbReference type="NCBI Taxonomy" id="2049295"/>
    <lineage>
        <taxon>Bacteria</taxon>
        <taxon>Bacillati</taxon>
        <taxon>Actinomycetota</taxon>
        <taxon>Actinomycetes</taxon>
        <taxon>Propionibacteriales</taxon>
        <taxon>Nocardioidaceae</taxon>
        <taxon>Nocardioides</taxon>
    </lineage>
</organism>
<dbReference type="AlphaFoldDB" id="A0A417Y0D7"/>
<evidence type="ECO:0000256" key="1">
    <source>
        <dbReference type="SAM" id="Phobius"/>
    </source>
</evidence>
<feature type="transmembrane region" description="Helical" evidence="1">
    <location>
        <begin position="35"/>
        <end position="53"/>
    </location>
</feature>
<dbReference type="RefSeq" id="WP_118926181.1">
    <property type="nucleotide sequence ID" value="NZ_QXGH01000019.1"/>
</dbReference>